<sequence>MDNNIPFKLQNVKLEDPFLKIDSIPKDKLLNDLITKKGSFRTTCVRDGDKDVMIENIKKILDYSGIFEHELGYNALYTLWFLGDMRIEPQKKIDFAKWFFSKKIDWTNAFKVDSIHYRDILIYLLKFSPVEICKYLMVKYPKVEWFDFITKNMDNLKYTDDIFKKMAIGLDVPEMAKPSPLEILKKIFYSFPNQDCPLYALKSFFDDYLSKCSYHSKEFFEFAISICYNEVIMDMYNNKYKIESKHIDMMINGYNKIHEKYTVALRIIAFINEFYFNLKPTEKQLIFFFDICSRKIKKYDGEIDGNFDFDIKKDIYDDIILKFKKTNPEKQLQFMLLKRLTKKKSFEQILMKDFKKAIADCGKFDEDMIVNYILLIYKTKSRLNTFLKFADYVATPKMLELANFLELHYTCIDILNEKMPKAKAVKKKVIIDSESEEEIPKKKTVKKKVISDTDTSDSESEEETPKKKVVKKTIKKIVKKQT</sequence>
<protein>
    <submittedName>
        <fullName evidence="2">Uncharacterized protein</fullName>
    </submittedName>
</protein>
<dbReference type="AlphaFoldDB" id="A0A6C0EAB3"/>
<name>A0A6C0EAB3_9ZZZZ</name>
<organism evidence="2">
    <name type="scientific">viral metagenome</name>
    <dbReference type="NCBI Taxonomy" id="1070528"/>
    <lineage>
        <taxon>unclassified sequences</taxon>
        <taxon>metagenomes</taxon>
        <taxon>organismal metagenomes</taxon>
    </lineage>
</organism>
<reference evidence="2" key="1">
    <citation type="journal article" date="2020" name="Nature">
        <title>Giant virus diversity and host interactions through global metagenomics.</title>
        <authorList>
            <person name="Schulz F."/>
            <person name="Roux S."/>
            <person name="Paez-Espino D."/>
            <person name="Jungbluth S."/>
            <person name="Walsh D.A."/>
            <person name="Denef V.J."/>
            <person name="McMahon K.D."/>
            <person name="Konstantinidis K.T."/>
            <person name="Eloe-Fadrosh E.A."/>
            <person name="Kyrpides N.C."/>
            <person name="Woyke T."/>
        </authorList>
    </citation>
    <scope>NUCLEOTIDE SEQUENCE</scope>
    <source>
        <strain evidence="2">GVMAG-M-3300023179-27</strain>
    </source>
</reference>
<accession>A0A6C0EAB3</accession>
<evidence type="ECO:0000256" key="1">
    <source>
        <dbReference type="SAM" id="MobiDB-lite"/>
    </source>
</evidence>
<evidence type="ECO:0000313" key="2">
    <source>
        <dbReference type="EMBL" id="QHT26127.1"/>
    </source>
</evidence>
<feature type="region of interest" description="Disordered" evidence="1">
    <location>
        <begin position="437"/>
        <end position="466"/>
    </location>
</feature>
<proteinExistence type="predicted"/>
<dbReference type="EMBL" id="MN739779">
    <property type="protein sequence ID" value="QHT26127.1"/>
    <property type="molecule type" value="Genomic_DNA"/>
</dbReference>